<dbReference type="GO" id="GO:0005789">
    <property type="term" value="C:endoplasmic reticulum membrane"/>
    <property type="evidence" value="ECO:0007669"/>
    <property type="project" value="UniProtKB-SubCell"/>
</dbReference>
<dbReference type="FunFam" id="2.170.16.10:FF:000002">
    <property type="entry name" value="Desert hedgehog"/>
    <property type="match status" value="1"/>
</dbReference>
<evidence type="ECO:0000256" key="19">
    <source>
        <dbReference type="ARBA" id="ARBA00023288"/>
    </source>
</evidence>
<dbReference type="Proteomes" id="UP001558652">
    <property type="component" value="Unassembled WGS sequence"/>
</dbReference>
<keyword evidence="11" id="KW-0732">Signal</keyword>
<keyword evidence="13" id="KW-0068">Autocatalytic cleavage</keyword>
<sequence>MEKLNNLATSVMNQWPGVRVRVTEGWDEDNHHGIHSLHYEGRAVDITTSDKDRSKYGLLAGLAVEAGFDWVYYESRSHIHCSVKSDSPLTRSGGCFTGNSTVLVEGGVRRRLSELQVGDRVLSLDKATGRMVYSEVILFLDRDESRWRQFLSVETSSGETVRVTPSHLVLRKTLSGVLESVFAGKLAPGDVLMVGSGKNLIETSVERVSVVADQGVFAPLTQTGTIIVDGVLASCYAVVESQSLAHYAFAPVRIYTNAKHSFHTQVGVHWYAKFLYDLSDYVLPSGMIYRRS</sequence>
<dbReference type="GO" id="GO:0016740">
    <property type="term" value="F:transferase activity"/>
    <property type="evidence" value="ECO:0007669"/>
    <property type="project" value="UniProtKB-KW"/>
</dbReference>
<dbReference type="GO" id="GO:0006508">
    <property type="term" value="P:proteolysis"/>
    <property type="evidence" value="ECO:0007669"/>
    <property type="project" value="UniProtKB-KW"/>
</dbReference>
<evidence type="ECO:0000256" key="1">
    <source>
        <dbReference type="ARBA" id="ARBA00004193"/>
    </source>
</evidence>
<reference evidence="25 26" key="1">
    <citation type="submission" date="2024-07" db="EMBL/GenBank/DDBJ databases">
        <title>Chromosome-level genome assembly of the water stick insect Ranatra chinensis (Heteroptera: Nepidae).</title>
        <authorList>
            <person name="Liu X."/>
        </authorList>
    </citation>
    <scope>NUCLEOTIDE SEQUENCE [LARGE SCALE GENOMIC DNA]</scope>
    <source>
        <strain evidence="25">Cailab_2021Rc</strain>
        <tissue evidence="25">Muscle</tissue>
    </source>
</reference>
<evidence type="ECO:0000256" key="20">
    <source>
        <dbReference type="ARBA" id="ARBA00023301"/>
    </source>
</evidence>
<keyword evidence="8" id="KW-0808">Transferase</keyword>
<evidence type="ECO:0000313" key="26">
    <source>
        <dbReference type="Proteomes" id="UP001558652"/>
    </source>
</evidence>
<dbReference type="InterPro" id="IPR000320">
    <property type="entry name" value="Hedgehog_signalling_dom"/>
</dbReference>
<dbReference type="PRINTS" id="PR00632">
    <property type="entry name" value="SONICHHOG"/>
</dbReference>
<dbReference type="FunFam" id="3.30.1380.10:FF:000005">
    <property type="entry name" value="Sonic hedgehog signaling molecule"/>
    <property type="match status" value="1"/>
</dbReference>
<evidence type="ECO:0000256" key="4">
    <source>
        <dbReference type="ARBA" id="ARBA00021970"/>
    </source>
</evidence>
<dbReference type="InterPro" id="IPR003586">
    <property type="entry name" value="Hint_dom_C"/>
</dbReference>
<dbReference type="InterPro" id="IPR001657">
    <property type="entry name" value="Hedgehog"/>
</dbReference>
<accession>A0ABD0Z595</accession>
<keyword evidence="17" id="KW-0472">Membrane</keyword>
<evidence type="ECO:0000256" key="13">
    <source>
        <dbReference type="ARBA" id="ARBA00022813"/>
    </source>
</evidence>
<dbReference type="GO" id="GO:0007367">
    <property type="term" value="P:segment polarity determination"/>
    <property type="evidence" value="ECO:0007669"/>
    <property type="project" value="UniProtKB-KW"/>
</dbReference>
<comment type="caution">
    <text evidence="25">The sequence shown here is derived from an EMBL/GenBank/DDBJ whole genome shotgun (WGS) entry which is preliminary data.</text>
</comment>
<keyword evidence="19" id="KW-0449">Lipoprotein</keyword>
<evidence type="ECO:0000256" key="5">
    <source>
        <dbReference type="ARBA" id="ARBA00022473"/>
    </source>
</evidence>
<dbReference type="EMBL" id="JBFDAA010000005">
    <property type="protein sequence ID" value="KAL1132703.1"/>
    <property type="molecule type" value="Genomic_DNA"/>
</dbReference>
<dbReference type="InterPro" id="IPR003587">
    <property type="entry name" value="Hint_dom_N"/>
</dbReference>
<keyword evidence="5" id="KW-0217">Developmental protein</keyword>
<evidence type="ECO:0000313" key="25">
    <source>
        <dbReference type="EMBL" id="KAL1132703.1"/>
    </source>
</evidence>
<dbReference type="PROSITE" id="PS50817">
    <property type="entry name" value="INTEIN_N_TER"/>
    <property type="match status" value="1"/>
</dbReference>
<dbReference type="SUPFAM" id="SSF55166">
    <property type="entry name" value="Hedgehog/DD-peptidase"/>
    <property type="match status" value="1"/>
</dbReference>
<keyword evidence="10" id="KW-0479">Metal-binding</keyword>
<name>A0ABD0Z595_9HEMI</name>
<gene>
    <name evidence="25" type="ORF">AAG570_010655</name>
</gene>
<evidence type="ECO:0000256" key="21">
    <source>
        <dbReference type="ARBA" id="ARBA00045369"/>
    </source>
</evidence>
<evidence type="ECO:0000256" key="17">
    <source>
        <dbReference type="ARBA" id="ARBA00023136"/>
    </source>
</evidence>
<dbReference type="InterPro" id="IPR036844">
    <property type="entry name" value="Hint_dom_sf"/>
</dbReference>
<protein>
    <recommendedName>
        <fullName evidence="4">Protein hedgehog</fullName>
    </recommendedName>
</protein>
<dbReference type="InterPro" id="IPR050387">
    <property type="entry name" value="Hedgehog_Signaling"/>
</dbReference>
<keyword evidence="6" id="KW-1003">Cell membrane</keyword>
<evidence type="ECO:0000256" key="11">
    <source>
        <dbReference type="ARBA" id="ARBA00022729"/>
    </source>
</evidence>
<evidence type="ECO:0000256" key="10">
    <source>
        <dbReference type="ARBA" id="ARBA00022723"/>
    </source>
</evidence>
<evidence type="ECO:0000256" key="7">
    <source>
        <dbReference type="ARBA" id="ARBA00022670"/>
    </source>
</evidence>
<dbReference type="GO" id="GO:0005113">
    <property type="term" value="F:patched binding"/>
    <property type="evidence" value="ECO:0007669"/>
    <property type="project" value="UniProtKB-ARBA"/>
</dbReference>
<evidence type="ECO:0000256" key="2">
    <source>
        <dbReference type="ARBA" id="ARBA00004586"/>
    </source>
</evidence>
<dbReference type="GO" id="GO:0005886">
    <property type="term" value="C:plasma membrane"/>
    <property type="evidence" value="ECO:0007669"/>
    <property type="project" value="UniProtKB-SubCell"/>
</dbReference>
<dbReference type="CDD" id="cd00081">
    <property type="entry name" value="Hint"/>
    <property type="match status" value="1"/>
</dbReference>
<keyword evidence="26" id="KW-1185">Reference proteome</keyword>
<dbReference type="GO" id="GO:0008233">
    <property type="term" value="F:peptidase activity"/>
    <property type="evidence" value="ECO:0007669"/>
    <property type="project" value="UniProtKB-KW"/>
</dbReference>
<dbReference type="AlphaFoldDB" id="A0ABD0Z595"/>
<dbReference type="PANTHER" id="PTHR11889:SF31">
    <property type="entry name" value="PROTEIN HEDGEHOG"/>
    <property type="match status" value="1"/>
</dbReference>
<evidence type="ECO:0000256" key="16">
    <source>
        <dbReference type="ARBA" id="ARBA00022837"/>
    </source>
</evidence>
<proteinExistence type="inferred from homology"/>
<keyword evidence="9" id="KW-0709">Segmentation polarity protein</keyword>
<feature type="domain" description="Hint" evidence="24">
    <location>
        <begin position="93"/>
        <end position="196"/>
    </location>
</feature>
<organism evidence="25 26">
    <name type="scientific">Ranatra chinensis</name>
    <dbReference type="NCBI Taxonomy" id="642074"/>
    <lineage>
        <taxon>Eukaryota</taxon>
        <taxon>Metazoa</taxon>
        <taxon>Ecdysozoa</taxon>
        <taxon>Arthropoda</taxon>
        <taxon>Hexapoda</taxon>
        <taxon>Insecta</taxon>
        <taxon>Pterygota</taxon>
        <taxon>Neoptera</taxon>
        <taxon>Paraneoptera</taxon>
        <taxon>Hemiptera</taxon>
        <taxon>Heteroptera</taxon>
        <taxon>Panheteroptera</taxon>
        <taxon>Nepomorpha</taxon>
        <taxon>Nepidae</taxon>
        <taxon>Ranatrinae</taxon>
        <taxon>Ranatra</taxon>
    </lineage>
</organism>
<evidence type="ECO:0000256" key="9">
    <source>
        <dbReference type="ARBA" id="ARBA00022716"/>
    </source>
</evidence>
<dbReference type="SUPFAM" id="SSF51294">
    <property type="entry name" value="Hedgehog/intein (Hint) domain"/>
    <property type="match status" value="1"/>
</dbReference>
<keyword evidence="18" id="KW-0564">Palmitate</keyword>
<evidence type="ECO:0000259" key="24">
    <source>
        <dbReference type="SMART" id="SM00306"/>
    </source>
</evidence>
<dbReference type="Gene3D" id="2.170.16.10">
    <property type="entry name" value="Hedgehog/Intein (Hint) domain"/>
    <property type="match status" value="1"/>
</dbReference>
<dbReference type="GO" id="GO:0048731">
    <property type="term" value="P:system development"/>
    <property type="evidence" value="ECO:0007669"/>
    <property type="project" value="UniProtKB-ARBA"/>
</dbReference>
<evidence type="ECO:0000256" key="3">
    <source>
        <dbReference type="ARBA" id="ARBA00010649"/>
    </source>
</evidence>
<evidence type="ECO:0000256" key="14">
    <source>
        <dbReference type="ARBA" id="ARBA00022824"/>
    </source>
</evidence>
<keyword evidence="12" id="KW-0378">Hydrolase</keyword>
<comment type="function">
    <text evidence="21">The C-terminal part of the hedgehog protein precursor displays an autoproteolysis activity that results in the cleavage of the full-length protein into two parts (N-product and C-product). In addition, the C-terminal part displays a cholesterol transferase activity that results by the covalent attachment of a cholesterol moiety to the C-terminal of the newly generated N-product. Once cleaved, the C-product has no signaling activity and diffuses from the cell.</text>
</comment>
<comment type="subcellular location">
    <subcellularLocation>
        <location evidence="1">Cell membrane</location>
        <topology evidence="1">Lipid-anchor</topology>
    </subcellularLocation>
    <subcellularLocation>
        <location evidence="2">Endoplasmic reticulum membrane</location>
    </subcellularLocation>
</comment>
<comment type="catalytic activity">
    <reaction evidence="22">
        <text>glycyl-L-cysteinyl-[protein] + cholesterol + H(+) = [protein]-C-terminal glycyl cholesterol ester + N-terminal L-cysteinyl-[protein]</text>
        <dbReference type="Rhea" id="RHEA:59504"/>
        <dbReference type="Rhea" id="RHEA-COMP:12707"/>
        <dbReference type="Rhea" id="RHEA-COMP:15369"/>
        <dbReference type="Rhea" id="RHEA-COMP:15374"/>
        <dbReference type="ChEBI" id="CHEBI:15378"/>
        <dbReference type="ChEBI" id="CHEBI:16113"/>
        <dbReference type="ChEBI" id="CHEBI:65250"/>
        <dbReference type="ChEBI" id="CHEBI:143135"/>
        <dbReference type="ChEBI" id="CHEBI:143140"/>
    </reaction>
    <physiologicalReaction direction="left-to-right" evidence="22">
        <dbReference type="Rhea" id="RHEA:59505"/>
    </physiologicalReaction>
</comment>
<evidence type="ECO:0000256" key="12">
    <source>
        <dbReference type="ARBA" id="ARBA00022801"/>
    </source>
</evidence>
<dbReference type="Gene3D" id="3.30.1380.10">
    <property type="match status" value="1"/>
</dbReference>
<keyword evidence="15" id="KW-0862">Zinc</keyword>
<dbReference type="GO" id="GO:0009653">
    <property type="term" value="P:anatomical structure morphogenesis"/>
    <property type="evidence" value="ECO:0007669"/>
    <property type="project" value="UniProtKB-KW"/>
</dbReference>
<dbReference type="InterPro" id="IPR006141">
    <property type="entry name" value="Intein_N"/>
</dbReference>
<dbReference type="GO" id="GO:0016015">
    <property type="term" value="F:morphogen activity"/>
    <property type="evidence" value="ECO:0007669"/>
    <property type="project" value="UniProtKB-KW"/>
</dbReference>
<feature type="domain" description="Hint" evidence="23">
    <location>
        <begin position="197"/>
        <end position="241"/>
    </location>
</feature>
<dbReference type="PANTHER" id="PTHR11889">
    <property type="entry name" value="HEDGEHOG"/>
    <property type="match status" value="1"/>
</dbReference>
<dbReference type="NCBIfam" id="TIGR01445">
    <property type="entry name" value="intein_Nterm"/>
    <property type="match status" value="1"/>
</dbReference>
<evidence type="ECO:0000256" key="18">
    <source>
        <dbReference type="ARBA" id="ARBA00023139"/>
    </source>
</evidence>
<evidence type="ECO:0000256" key="15">
    <source>
        <dbReference type="ARBA" id="ARBA00022833"/>
    </source>
</evidence>
<keyword evidence="16" id="KW-0106">Calcium</keyword>
<dbReference type="SMART" id="SM00305">
    <property type="entry name" value="HintC"/>
    <property type="match status" value="1"/>
</dbReference>
<evidence type="ECO:0000256" key="22">
    <source>
        <dbReference type="ARBA" id="ARBA00048589"/>
    </source>
</evidence>
<dbReference type="Pfam" id="PF01085">
    <property type="entry name" value="HH_signal"/>
    <property type="match status" value="1"/>
</dbReference>
<dbReference type="SMART" id="SM00306">
    <property type="entry name" value="HintN"/>
    <property type="match status" value="1"/>
</dbReference>
<evidence type="ECO:0000259" key="23">
    <source>
        <dbReference type="SMART" id="SM00305"/>
    </source>
</evidence>
<dbReference type="InterPro" id="IPR001767">
    <property type="entry name" value="Hedgehog_Hint"/>
</dbReference>
<keyword evidence="7" id="KW-0645">Protease</keyword>
<keyword evidence="20" id="KW-0504">Morphogen</keyword>
<evidence type="ECO:0000256" key="8">
    <source>
        <dbReference type="ARBA" id="ARBA00022679"/>
    </source>
</evidence>
<keyword evidence="14" id="KW-0256">Endoplasmic reticulum</keyword>
<dbReference type="Pfam" id="PF01079">
    <property type="entry name" value="Hint"/>
    <property type="match status" value="1"/>
</dbReference>
<dbReference type="GO" id="GO:0046872">
    <property type="term" value="F:metal ion binding"/>
    <property type="evidence" value="ECO:0007669"/>
    <property type="project" value="UniProtKB-KW"/>
</dbReference>
<evidence type="ECO:0000256" key="6">
    <source>
        <dbReference type="ARBA" id="ARBA00022475"/>
    </source>
</evidence>
<dbReference type="InterPro" id="IPR009045">
    <property type="entry name" value="Zn_M74/Hedgehog-like"/>
</dbReference>
<comment type="similarity">
    <text evidence="3">Belongs to the hedgehog family.</text>
</comment>